<feature type="region of interest" description="Disordered" evidence="1">
    <location>
        <begin position="1"/>
        <end position="23"/>
    </location>
</feature>
<accession>A0AA39UVR9</accession>
<dbReference type="AlphaFoldDB" id="A0AA39UVR9"/>
<evidence type="ECO:0008006" key="4">
    <source>
        <dbReference type="Google" id="ProtNLM"/>
    </source>
</evidence>
<comment type="caution">
    <text evidence="2">The sequence shown here is derived from an EMBL/GenBank/DDBJ whole genome shotgun (WGS) entry which is preliminary data.</text>
</comment>
<dbReference type="EMBL" id="JAUEPU010000019">
    <property type="protein sequence ID" value="KAK0494940.1"/>
    <property type="molecule type" value="Genomic_DNA"/>
</dbReference>
<reference evidence="2" key="1">
    <citation type="submission" date="2023-06" db="EMBL/GenBank/DDBJ databases">
        <authorList>
            <consortium name="Lawrence Berkeley National Laboratory"/>
            <person name="Ahrendt S."/>
            <person name="Sahu N."/>
            <person name="Indic B."/>
            <person name="Wong-Bajracharya J."/>
            <person name="Merenyi Z."/>
            <person name="Ke H.-M."/>
            <person name="Monk M."/>
            <person name="Kocsube S."/>
            <person name="Drula E."/>
            <person name="Lipzen A."/>
            <person name="Balint B."/>
            <person name="Henrissat B."/>
            <person name="Andreopoulos B."/>
            <person name="Martin F.M."/>
            <person name="Harder C.B."/>
            <person name="Rigling D."/>
            <person name="Ford K.L."/>
            <person name="Foster G.D."/>
            <person name="Pangilinan J."/>
            <person name="Papanicolaou A."/>
            <person name="Barry K."/>
            <person name="LaButti K."/>
            <person name="Viragh M."/>
            <person name="Koriabine M."/>
            <person name="Yan M."/>
            <person name="Riley R."/>
            <person name="Champramary S."/>
            <person name="Plett K.L."/>
            <person name="Tsai I.J."/>
            <person name="Slot J."/>
            <person name="Sipos G."/>
            <person name="Plett J."/>
            <person name="Nagy L.G."/>
            <person name="Grigoriev I.V."/>
        </authorList>
    </citation>
    <scope>NUCLEOTIDE SEQUENCE</scope>
    <source>
        <strain evidence="2">HWK02</strain>
    </source>
</reference>
<name>A0AA39UVR9_9AGAR</name>
<evidence type="ECO:0000256" key="1">
    <source>
        <dbReference type="SAM" id="MobiDB-lite"/>
    </source>
</evidence>
<protein>
    <recommendedName>
        <fullName evidence="4">Heterokaryon incompatibility domain-containing protein</fullName>
    </recommendedName>
</protein>
<proteinExistence type="predicted"/>
<dbReference type="Proteomes" id="UP001175228">
    <property type="component" value="Unassembled WGS sequence"/>
</dbReference>
<gene>
    <name evidence="2" type="ORF">EDD18DRAFT_1332883</name>
</gene>
<keyword evidence="3" id="KW-1185">Reference proteome</keyword>
<organism evidence="2 3">
    <name type="scientific">Armillaria luteobubalina</name>
    <dbReference type="NCBI Taxonomy" id="153913"/>
    <lineage>
        <taxon>Eukaryota</taxon>
        <taxon>Fungi</taxon>
        <taxon>Dikarya</taxon>
        <taxon>Basidiomycota</taxon>
        <taxon>Agaricomycotina</taxon>
        <taxon>Agaricomycetes</taxon>
        <taxon>Agaricomycetidae</taxon>
        <taxon>Agaricales</taxon>
        <taxon>Marasmiineae</taxon>
        <taxon>Physalacriaceae</taxon>
        <taxon>Armillaria</taxon>
    </lineage>
</organism>
<evidence type="ECO:0000313" key="3">
    <source>
        <dbReference type="Proteomes" id="UP001175228"/>
    </source>
</evidence>
<sequence>MEPHLEPQQLAHTGDISNRMSKWDSAKPMPVKIKIAIYKWMHRKAIRKALRDAKRKLDDDSGRTGQLELSEVTISSQTEIGQTEVSIKIPAQRAYTGRKPAISSSLADIPCCCLGIQGLLNLLNSTLGTSYTVIAKNYDFGTAYGRLCETWYRNISDIQKERQECEAGDVKMRKDALDGGRIVQPSLIPRRTWDLYSNRVVPWWCCGVGYPHPISHAWVDEEDRVDVWTPINGYEWPMPIPKGANLNLIRIEMLNLGVEYTWLDVLCLRQRGGLREDLRVEEWKLDEGDLESDRCWFRRAWTVQEVSWAMPIAGDTLNGTLHAKPIDKKGNYEDKMLTIFHKQLKSTRSIYGLYGALSAMQGRISTYPVDRVVGLTYSLGTDSIPAYYESQSLEDAWTTLMRGELFFTYPGPGPGCKKWRPLWGQVMEKPLPKYIGSRLAIPHVERNDEDWFEGRCIERGYVRGLAVGGEEGFKRRGELVVEDTDGITHAFRIAASHQHPIPEDTYTLLGSHPYSDLQYWIVGRRLPNEMFEKVSVFQIADPDERKQLGELGLATKSRSILA</sequence>
<evidence type="ECO:0000313" key="2">
    <source>
        <dbReference type="EMBL" id="KAK0494940.1"/>
    </source>
</evidence>